<evidence type="ECO:0000313" key="1">
    <source>
        <dbReference type="EMBL" id="QQP55187.1"/>
    </source>
</evidence>
<evidence type="ECO:0000313" key="2">
    <source>
        <dbReference type="Proteomes" id="UP000595437"/>
    </source>
</evidence>
<reference evidence="2" key="1">
    <citation type="submission" date="2021-01" db="EMBL/GenBank/DDBJ databases">
        <title>Caligus Genome Assembly.</title>
        <authorList>
            <person name="Gallardo-Escarate C."/>
        </authorList>
    </citation>
    <scope>NUCLEOTIDE SEQUENCE [LARGE SCALE GENOMIC DNA]</scope>
</reference>
<dbReference type="OrthoDB" id="125347at2759"/>
<dbReference type="EMBL" id="CP045894">
    <property type="protein sequence ID" value="QQP55187.1"/>
    <property type="molecule type" value="Genomic_DNA"/>
</dbReference>
<keyword evidence="2" id="KW-1185">Reference proteome</keyword>
<gene>
    <name evidence="1" type="ORF">FKW44_008299</name>
</gene>
<dbReference type="AlphaFoldDB" id="A0A7T8KFX3"/>
<dbReference type="Proteomes" id="UP000595437">
    <property type="component" value="Chromosome 5"/>
</dbReference>
<accession>A0A7T8KFX3</accession>
<sequence length="54" mass="5807">MEKIREKVIARIHAGDKPMDISRNFGLPGAQYIASRSSMTSLAAMSDEQGIVAG</sequence>
<proteinExistence type="predicted"/>
<name>A0A7T8KFX3_CALRO</name>
<protein>
    <submittedName>
        <fullName evidence="1">Uncharacterized protein</fullName>
    </submittedName>
</protein>
<organism evidence="1 2">
    <name type="scientific">Caligus rogercresseyi</name>
    <name type="common">Sea louse</name>
    <dbReference type="NCBI Taxonomy" id="217165"/>
    <lineage>
        <taxon>Eukaryota</taxon>
        <taxon>Metazoa</taxon>
        <taxon>Ecdysozoa</taxon>
        <taxon>Arthropoda</taxon>
        <taxon>Crustacea</taxon>
        <taxon>Multicrustacea</taxon>
        <taxon>Hexanauplia</taxon>
        <taxon>Copepoda</taxon>
        <taxon>Siphonostomatoida</taxon>
        <taxon>Caligidae</taxon>
        <taxon>Caligus</taxon>
    </lineage>
</organism>